<evidence type="ECO:0000256" key="4">
    <source>
        <dbReference type="ARBA" id="ARBA00022989"/>
    </source>
</evidence>
<evidence type="ECO:0000256" key="1">
    <source>
        <dbReference type="ARBA" id="ARBA00004141"/>
    </source>
</evidence>
<protein>
    <submittedName>
        <fullName evidence="7">Divalent metal cation transporter</fullName>
    </submittedName>
</protein>
<dbReference type="PRINTS" id="PR00447">
    <property type="entry name" value="NATRESASSCMP"/>
</dbReference>
<feature type="transmembrane region" description="Helical" evidence="6">
    <location>
        <begin position="228"/>
        <end position="250"/>
    </location>
</feature>
<evidence type="ECO:0000256" key="6">
    <source>
        <dbReference type="SAM" id="Phobius"/>
    </source>
</evidence>
<accession>A0A3P1VYG9</accession>
<feature type="transmembrane region" description="Helical" evidence="6">
    <location>
        <begin position="12"/>
        <end position="33"/>
    </location>
</feature>
<feature type="transmembrane region" description="Helical" evidence="6">
    <location>
        <begin position="39"/>
        <end position="57"/>
    </location>
</feature>
<dbReference type="GO" id="GO:0005886">
    <property type="term" value="C:plasma membrane"/>
    <property type="evidence" value="ECO:0007669"/>
    <property type="project" value="TreeGrafter"/>
</dbReference>
<dbReference type="InterPro" id="IPR001046">
    <property type="entry name" value="NRAMP_fam"/>
</dbReference>
<evidence type="ECO:0000313" key="7">
    <source>
        <dbReference type="EMBL" id="RRD37423.1"/>
    </source>
</evidence>
<dbReference type="AlphaFoldDB" id="A0A3P1VYG9"/>
<comment type="subcellular location">
    <subcellularLocation>
        <location evidence="1">Membrane</location>
        <topology evidence="1">Multi-pass membrane protein</topology>
    </subcellularLocation>
</comment>
<name>A0A3P1VYG9_FUSNU</name>
<dbReference type="NCBIfam" id="NF037982">
    <property type="entry name" value="Nramp_1"/>
    <property type="match status" value="1"/>
</dbReference>
<dbReference type="GO" id="GO:0034755">
    <property type="term" value="P:iron ion transmembrane transport"/>
    <property type="evidence" value="ECO:0007669"/>
    <property type="project" value="TreeGrafter"/>
</dbReference>
<organism evidence="7">
    <name type="scientific">Fusobacterium nucleatum</name>
    <dbReference type="NCBI Taxonomy" id="851"/>
    <lineage>
        <taxon>Bacteria</taxon>
        <taxon>Fusobacteriati</taxon>
        <taxon>Fusobacteriota</taxon>
        <taxon>Fusobacteriia</taxon>
        <taxon>Fusobacteriales</taxon>
        <taxon>Fusobacteriaceae</taxon>
        <taxon>Fusobacterium</taxon>
    </lineage>
</organism>
<feature type="transmembrane region" description="Helical" evidence="6">
    <location>
        <begin position="126"/>
        <end position="143"/>
    </location>
</feature>
<dbReference type="PANTHER" id="PTHR11706">
    <property type="entry name" value="SOLUTE CARRIER PROTEIN FAMILY 11 MEMBER"/>
    <property type="match status" value="1"/>
</dbReference>
<feature type="transmembrane region" description="Helical" evidence="6">
    <location>
        <begin position="342"/>
        <end position="362"/>
    </location>
</feature>
<evidence type="ECO:0000256" key="5">
    <source>
        <dbReference type="ARBA" id="ARBA00023136"/>
    </source>
</evidence>
<dbReference type="PANTHER" id="PTHR11706:SF33">
    <property type="entry name" value="NATURAL RESISTANCE-ASSOCIATED MACROPHAGE PROTEIN 2"/>
    <property type="match status" value="1"/>
</dbReference>
<feature type="transmembrane region" description="Helical" evidence="6">
    <location>
        <begin position="88"/>
        <end position="106"/>
    </location>
</feature>
<evidence type="ECO:0000256" key="3">
    <source>
        <dbReference type="ARBA" id="ARBA00022692"/>
    </source>
</evidence>
<sequence>MSKYTWKDKIKAIGPGAVITASFIGPGTVASCTRAGADFGYTLLWTVLFSTIATIVLQEMSARLGIVTQNGLGEAIANTFENSKLKKFSIWLVGISIVSGCAAYIAGDLAGTALGLSTLIEVKTNILAPIIGVIVLGLVYKGSFKMLERLLTILVALMAIIFITTMIVTKPNLTDIFSGTFIPTVPEDSILMVIAIIGTTIVPYNFFIHTASAKNTWKNPDELELSKWDIYFSISTGGLITAAILITSAVTMRGVMVKTAADLAIQLEPLLGKYAKYCLSLGIFAAGLSSAIATPLGASYTLAGLFGWRYDNSDNRFKITNILIVLMGILGSATGFNPISLILSSQILNGIILPIVVIYLVYSTSQKKLLGEYRNNKVQNTIGWIVAVISLILGGSSLISALKNISSIFS</sequence>
<dbReference type="Pfam" id="PF01566">
    <property type="entry name" value="Nramp"/>
    <property type="match status" value="1"/>
</dbReference>
<proteinExistence type="predicted"/>
<feature type="transmembrane region" description="Helical" evidence="6">
    <location>
        <begin position="189"/>
        <end position="207"/>
    </location>
</feature>
<reference evidence="7" key="1">
    <citation type="submission" date="2018-11" db="EMBL/GenBank/DDBJ databases">
        <title>Genomes From Bacteria Associated with the Canine Oral Cavity: a Test Case for Automated Genome-Based Taxonomic Assignment.</title>
        <authorList>
            <person name="Coil D.A."/>
            <person name="Jospin G."/>
            <person name="Darling A.E."/>
            <person name="Wallis C."/>
            <person name="Davis I.J."/>
            <person name="Harris S."/>
            <person name="Eisen J.A."/>
            <person name="Holcombe L.J."/>
            <person name="O'Flynn C."/>
        </authorList>
    </citation>
    <scope>NUCLEOTIDE SEQUENCE [LARGE SCALE GENOMIC DNA]</scope>
    <source>
        <strain evidence="7">OH5060</strain>
    </source>
</reference>
<dbReference type="EMBL" id="RQZD01000009">
    <property type="protein sequence ID" value="RRD37423.1"/>
    <property type="molecule type" value="Genomic_DNA"/>
</dbReference>
<dbReference type="GO" id="GO:0005384">
    <property type="term" value="F:manganese ion transmembrane transporter activity"/>
    <property type="evidence" value="ECO:0007669"/>
    <property type="project" value="TreeGrafter"/>
</dbReference>
<evidence type="ECO:0000256" key="2">
    <source>
        <dbReference type="ARBA" id="ARBA00022448"/>
    </source>
</evidence>
<feature type="transmembrane region" description="Helical" evidence="6">
    <location>
        <begin position="279"/>
        <end position="307"/>
    </location>
</feature>
<gene>
    <name evidence="7" type="ORF">EII28_05150</name>
</gene>
<feature type="transmembrane region" description="Helical" evidence="6">
    <location>
        <begin position="382"/>
        <end position="402"/>
    </location>
</feature>
<keyword evidence="3 6" id="KW-0812">Transmembrane</keyword>
<comment type="caution">
    <text evidence="7">The sequence shown here is derived from an EMBL/GenBank/DDBJ whole genome shotgun (WGS) entry which is preliminary data.</text>
</comment>
<keyword evidence="2" id="KW-0813">Transport</keyword>
<dbReference type="PROSITE" id="PS51257">
    <property type="entry name" value="PROKAR_LIPOPROTEIN"/>
    <property type="match status" value="1"/>
</dbReference>
<feature type="transmembrane region" description="Helical" evidence="6">
    <location>
        <begin position="319"/>
        <end position="336"/>
    </location>
</feature>
<keyword evidence="5 6" id="KW-0472">Membrane</keyword>
<dbReference type="GO" id="GO:0015086">
    <property type="term" value="F:cadmium ion transmembrane transporter activity"/>
    <property type="evidence" value="ECO:0007669"/>
    <property type="project" value="TreeGrafter"/>
</dbReference>
<keyword evidence="4 6" id="KW-1133">Transmembrane helix</keyword>
<feature type="transmembrane region" description="Helical" evidence="6">
    <location>
        <begin position="150"/>
        <end position="169"/>
    </location>
</feature>